<dbReference type="EMBL" id="MU629558">
    <property type="protein sequence ID" value="KAJ1256067.1"/>
    <property type="molecule type" value="Genomic_DNA"/>
</dbReference>
<proteinExistence type="predicted"/>
<sequence>MALSTIGVCCFCFPPGIGLSALKQLTNQYSAFSRNQRLIQWFHFEHISCVPMI</sequence>
<name>A0A9W7XCF3_9POAL</name>
<evidence type="ECO:0000313" key="1">
    <source>
        <dbReference type="EMBL" id="KAJ1256067.1"/>
    </source>
</evidence>
<keyword evidence="2" id="KW-1185">Reference proteome</keyword>
<evidence type="ECO:0000313" key="2">
    <source>
        <dbReference type="Proteomes" id="UP001164776"/>
    </source>
</evidence>
<gene>
    <name evidence="1" type="ORF">BS78_K090700</name>
</gene>
<reference evidence="1 2" key="1">
    <citation type="submission" date="2022-10" db="EMBL/GenBank/DDBJ databases">
        <title>WGS assembly of Paspalum vaginatum 540-79.</title>
        <authorList>
            <person name="Sun G."/>
            <person name="Wase N."/>
            <person name="Shu S."/>
            <person name="Jenkins J."/>
            <person name="Zhou B."/>
            <person name="Torres-Rodriguez J."/>
            <person name="Chen C."/>
            <person name="Sandor L."/>
            <person name="Plott C."/>
            <person name="Yoshinga Y."/>
            <person name="Daum C."/>
            <person name="Qi P."/>
            <person name="Barry K."/>
            <person name="Lipzen A."/>
            <person name="Berry L."/>
            <person name="Pedersen C."/>
            <person name="Gottilla T."/>
            <person name="Foltz A."/>
            <person name="Yu H."/>
            <person name="O'Malley R."/>
            <person name="Zhang C."/>
            <person name="Devos K."/>
            <person name="Sigmon B."/>
            <person name="Yu B."/>
            <person name="Obata T."/>
            <person name="Schmutz J."/>
            <person name="Schnable J."/>
        </authorList>
    </citation>
    <scope>NUCLEOTIDE SEQUENCE [LARGE SCALE GENOMIC DNA]</scope>
    <source>
        <strain evidence="2">cv. 540-79</strain>
    </source>
</reference>
<dbReference type="AlphaFoldDB" id="A0A9W7XCF3"/>
<protein>
    <submittedName>
        <fullName evidence="1">Uncharacterized protein</fullName>
    </submittedName>
</protein>
<comment type="caution">
    <text evidence="1">The sequence shown here is derived from an EMBL/GenBank/DDBJ whole genome shotgun (WGS) entry which is preliminary data.</text>
</comment>
<accession>A0A9W7XCF3</accession>
<organism evidence="1 2">
    <name type="scientific">Paspalum vaginatum</name>
    <name type="common">seashore paspalum</name>
    <dbReference type="NCBI Taxonomy" id="158149"/>
    <lineage>
        <taxon>Eukaryota</taxon>
        <taxon>Viridiplantae</taxon>
        <taxon>Streptophyta</taxon>
        <taxon>Embryophyta</taxon>
        <taxon>Tracheophyta</taxon>
        <taxon>Spermatophyta</taxon>
        <taxon>Magnoliopsida</taxon>
        <taxon>Liliopsida</taxon>
        <taxon>Poales</taxon>
        <taxon>Poaceae</taxon>
        <taxon>PACMAD clade</taxon>
        <taxon>Panicoideae</taxon>
        <taxon>Andropogonodae</taxon>
        <taxon>Paspaleae</taxon>
        <taxon>Paspalinae</taxon>
        <taxon>Paspalum</taxon>
    </lineage>
</organism>
<dbReference type="Proteomes" id="UP001164776">
    <property type="component" value="Unassembled WGS sequence"/>
</dbReference>